<protein>
    <submittedName>
        <fullName evidence="12">ABC transporter permease subunit</fullName>
    </submittedName>
</protein>
<evidence type="ECO:0000256" key="3">
    <source>
        <dbReference type="ARBA" id="ARBA00010072"/>
    </source>
</evidence>
<keyword evidence="4 10" id="KW-0813">Transport</keyword>
<comment type="caution">
    <text evidence="12">The sequence shown here is derived from an EMBL/GenBank/DDBJ whole genome shotgun (WGS) entry which is preliminary data.</text>
</comment>
<keyword evidence="6 10" id="KW-0812">Transmembrane</keyword>
<dbReference type="SUPFAM" id="SSF161098">
    <property type="entry name" value="MetI-like"/>
    <property type="match status" value="1"/>
</dbReference>
<dbReference type="CDD" id="cd06261">
    <property type="entry name" value="TM_PBP2"/>
    <property type="match status" value="1"/>
</dbReference>
<dbReference type="InterPro" id="IPR000515">
    <property type="entry name" value="MetI-like"/>
</dbReference>
<evidence type="ECO:0000256" key="9">
    <source>
        <dbReference type="ARBA" id="ARBA00023136"/>
    </source>
</evidence>
<name>A0ABU0YXN6_9PROT</name>
<dbReference type="InterPro" id="IPR043429">
    <property type="entry name" value="ArtM/GltK/GlnP/TcyL/YhdX-like"/>
</dbReference>
<keyword evidence="7" id="KW-0029">Amino-acid transport</keyword>
<accession>A0ABU0YXN6</accession>
<evidence type="ECO:0000256" key="7">
    <source>
        <dbReference type="ARBA" id="ARBA00022970"/>
    </source>
</evidence>
<dbReference type="NCBIfam" id="TIGR01726">
    <property type="entry name" value="HEQRo_perm_3TM"/>
    <property type="match status" value="1"/>
</dbReference>
<evidence type="ECO:0000313" key="12">
    <source>
        <dbReference type="EMBL" id="MDQ7251678.1"/>
    </source>
</evidence>
<evidence type="ECO:0000256" key="5">
    <source>
        <dbReference type="ARBA" id="ARBA00022475"/>
    </source>
</evidence>
<dbReference type="PANTHER" id="PTHR30614:SF20">
    <property type="entry name" value="GLUTAMINE TRANSPORT SYSTEM PERMEASE PROTEIN GLNP"/>
    <property type="match status" value="1"/>
</dbReference>
<feature type="transmembrane region" description="Helical" evidence="10">
    <location>
        <begin position="53"/>
        <end position="74"/>
    </location>
</feature>
<dbReference type="PROSITE" id="PS50928">
    <property type="entry name" value="ABC_TM1"/>
    <property type="match status" value="1"/>
</dbReference>
<dbReference type="Gene3D" id="1.10.3720.10">
    <property type="entry name" value="MetI-like"/>
    <property type="match status" value="1"/>
</dbReference>
<keyword evidence="5" id="KW-1003">Cell membrane</keyword>
<evidence type="ECO:0000256" key="10">
    <source>
        <dbReference type="RuleBase" id="RU363032"/>
    </source>
</evidence>
<evidence type="ECO:0000256" key="6">
    <source>
        <dbReference type="ARBA" id="ARBA00022692"/>
    </source>
</evidence>
<feature type="domain" description="ABC transmembrane type-1" evidence="11">
    <location>
        <begin position="17"/>
        <end position="218"/>
    </location>
</feature>
<dbReference type="EMBL" id="JAUYVI010000016">
    <property type="protein sequence ID" value="MDQ7251678.1"/>
    <property type="molecule type" value="Genomic_DNA"/>
</dbReference>
<proteinExistence type="inferred from homology"/>
<evidence type="ECO:0000259" key="11">
    <source>
        <dbReference type="PROSITE" id="PS50928"/>
    </source>
</evidence>
<reference evidence="13" key="1">
    <citation type="submission" date="2023-08" db="EMBL/GenBank/DDBJ databases">
        <title>Rhodospirillaceae gen. nov., a novel taxon isolated from the Yangtze River Yuezi River estuary sludge.</title>
        <authorList>
            <person name="Ruan L."/>
        </authorList>
    </citation>
    <scope>NUCLEOTIDE SEQUENCE [LARGE SCALE GENOMIC DNA]</scope>
    <source>
        <strain evidence="13">R-7</strain>
    </source>
</reference>
<dbReference type="InterPro" id="IPR035906">
    <property type="entry name" value="MetI-like_sf"/>
</dbReference>
<dbReference type="Proteomes" id="UP001230156">
    <property type="component" value="Unassembled WGS sequence"/>
</dbReference>
<evidence type="ECO:0000256" key="1">
    <source>
        <dbReference type="ARBA" id="ARBA00003159"/>
    </source>
</evidence>
<dbReference type="PANTHER" id="PTHR30614">
    <property type="entry name" value="MEMBRANE COMPONENT OF AMINO ACID ABC TRANSPORTER"/>
    <property type="match status" value="1"/>
</dbReference>
<dbReference type="Pfam" id="PF00528">
    <property type="entry name" value="BPD_transp_1"/>
    <property type="match status" value="1"/>
</dbReference>
<dbReference type="RefSeq" id="WP_379962257.1">
    <property type="nucleotide sequence ID" value="NZ_JAUYVI010000016.1"/>
</dbReference>
<evidence type="ECO:0000313" key="13">
    <source>
        <dbReference type="Proteomes" id="UP001230156"/>
    </source>
</evidence>
<evidence type="ECO:0000256" key="4">
    <source>
        <dbReference type="ARBA" id="ARBA00022448"/>
    </source>
</evidence>
<keyword evidence="13" id="KW-1185">Reference proteome</keyword>
<keyword evidence="8 10" id="KW-1133">Transmembrane helix</keyword>
<sequence length="231" mass="25503">MDSGFIALLAEKLVEGLKTTLLLMAICGVFGNLLAVPIAFARISPRSSLRKPAYIFILVLRGTPVLVQLYLFYYGLGEILSRTPSLRHSMLWPYLRSAFGYAALALTLNTAAYCAEIWRGALEGLPKGQVEAAKSLGLKPWQFRLLVILPQAFRNALPALSGQNVLLLKATSLASTITIFEVMGAANLVRSQTFRVYESLFGAALVYVALTVAITFMFSLVERWVNKPYRH</sequence>
<feature type="transmembrane region" description="Helical" evidence="10">
    <location>
        <begin position="20"/>
        <end position="41"/>
    </location>
</feature>
<feature type="transmembrane region" description="Helical" evidence="10">
    <location>
        <begin position="94"/>
        <end position="115"/>
    </location>
</feature>
<keyword evidence="9 10" id="KW-0472">Membrane</keyword>
<comment type="function">
    <text evidence="1">Part of the binding-protein-dependent transport system for glutamine; probably responsible for the translocation of the substrate across the membrane.</text>
</comment>
<feature type="transmembrane region" description="Helical" evidence="10">
    <location>
        <begin position="200"/>
        <end position="221"/>
    </location>
</feature>
<dbReference type="InterPro" id="IPR010065">
    <property type="entry name" value="AA_ABC_transptr_permease_3TM"/>
</dbReference>
<evidence type="ECO:0000256" key="2">
    <source>
        <dbReference type="ARBA" id="ARBA00004429"/>
    </source>
</evidence>
<gene>
    <name evidence="12" type="ORF">Q8A70_28585</name>
</gene>
<organism evidence="12 13">
    <name type="scientific">Dongia sedimenti</name>
    <dbReference type="NCBI Taxonomy" id="3064282"/>
    <lineage>
        <taxon>Bacteria</taxon>
        <taxon>Pseudomonadati</taxon>
        <taxon>Pseudomonadota</taxon>
        <taxon>Alphaproteobacteria</taxon>
        <taxon>Rhodospirillales</taxon>
        <taxon>Dongiaceae</taxon>
        <taxon>Dongia</taxon>
    </lineage>
</organism>
<evidence type="ECO:0000256" key="8">
    <source>
        <dbReference type="ARBA" id="ARBA00022989"/>
    </source>
</evidence>
<comment type="subcellular location">
    <subcellularLocation>
        <location evidence="2">Cell inner membrane</location>
        <topology evidence="2">Multi-pass membrane protein</topology>
    </subcellularLocation>
    <subcellularLocation>
        <location evidence="10">Cell membrane</location>
        <topology evidence="10">Multi-pass membrane protein</topology>
    </subcellularLocation>
</comment>
<comment type="similarity">
    <text evidence="3">Belongs to the binding-protein-dependent transport system permease family. HisMQ subfamily.</text>
</comment>